<name>A0AAW8B0K1_9GAMM</name>
<evidence type="ECO:0000256" key="4">
    <source>
        <dbReference type="ARBA" id="ARBA00013244"/>
    </source>
</evidence>
<comment type="caution">
    <text evidence="14">The sequence shown here is derived from an EMBL/GenBank/DDBJ whole genome shotgun (WGS) entry which is preliminary data.</text>
</comment>
<keyword evidence="8" id="KW-0443">Lipid metabolism</keyword>
<keyword evidence="6" id="KW-0808">Transferase</keyword>
<evidence type="ECO:0000259" key="12">
    <source>
        <dbReference type="Pfam" id="PF03007"/>
    </source>
</evidence>
<dbReference type="GO" id="GO:0071731">
    <property type="term" value="P:response to nitric oxide"/>
    <property type="evidence" value="ECO:0007669"/>
    <property type="project" value="TreeGrafter"/>
</dbReference>
<dbReference type="GO" id="GO:0051701">
    <property type="term" value="P:biological process involved in interaction with host"/>
    <property type="evidence" value="ECO:0007669"/>
    <property type="project" value="TreeGrafter"/>
</dbReference>
<evidence type="ECO:0000256" key="2">
    <source>
        <dbReference type="ARBA" id="ARBA00005189"/>
    </source>
</evidence>
<dbReference type="InterPro" id="IPR014292">
    <property type="entry name" value="Acyl_transf_WS/DGAT"/>
</dbReference>
<evidence type="ECO:0000256" key="11">
    <source>
        <dbReference type="SAM" id="MobiDB-lite"/>
    </source>
</evidence>
<evidence type="ECO:0000313" key="15">
    <source>
        <dbReference type="Proteomes" id="UP001178354"/>
    </source>
</evidence>
<evidence type="ECO:0000256" key="8">
    <source>
        <dbReference type="ARBA" id="ARBA00023098"/>
    </source>
</evidence>
<evidence type="ECO:0000256" key="5">
    <source>
        <dbReference type="ARBA" id="ARBA00022516"/>
    </source>
</evidence>
<dbReference type="InterPro" id="IPR009721">
    <property type="entry name" value="O-acyltransferase_WSD1_C"/>
</dbReference>
<evidence type="ECO:0000256" key="1">
    <source>
        <dbReference type="ARBA" id="ARBA00004771"/>
    </source>
</evidence>
<dbReference type="GO" id="GO:0001666">
    <property type="term" value="P:response to hypoxia"/>
    <property type="evidence" value="ECO:0007669"/>
    <property type="project" value="TreeGrafter"/>
</dbReference>
<dbReference type="Pfam" id="PF03007">
    <property type="entry name" value="WS_DGAT_cat"/>
    <property type="match status" value="1"/>
</dbReference>
<evidence type="ECO:0000313" key="14">
    <source>
        <dbReference type="EMBL" id="MDP1519488.1"/>
    </source>
</evidence>
<evidence type="ECO:0000256" key="3">
    <source>
        <dbReference type="ARBA" id="ARBA00009587"/>
    </source>
</evidence>
<dbReference type="GO" id="GO:0005886">
    <property type="term" value="C:plasma membrane"/>
    <property type="evidence" value="ECO:0007669"/>
    <property type="project" value="TreeGrafter"/>
</dbReference>
<keyword evidence="15" id="KW-1185">Reference proteome</keyword>
<feature type="domain" description="O-acyltransferase WSD1 C-terminal" evidence="13">
    <location>
        <begin position="319"/>
        <end position="468"/>
    </location>
</feature>
<evidence type="ECO:0000256" key="6">
    <source>
        <dbReference type="ARBA" id="ARBA00022679"/>
    </source>
</evidence>
<gene>
    <name evidence="14" type="ORF">Q8A57_00720</name>
</gene>
<dbReference type="GO" id="GO:0006071">
    <property type="term" value="P:glycerol metabolic process"/>
    <property type="evidence" value="ECO:0007669"/>
    <property type="project" value="UniProtKB-KW"/>
</dbReference>
<dbReference type="InterPro" id="IPR045034">
    <property type="entry name" value="O-acyltransferase_WSD1-like"/>
</dbReference>
<comment type="similarity">
    <text evidence="3">Belongs to the long-chain O-acyltransferase family.</text>
</comment>
<dbReference type="GO" id="GO:0019432">
    <property type="term" value="P:triglyceride biosynthetic process"/>
    <property type="evidence" value="ECO:0007669"/>
    <property type="project" value="TreeGrafter"/>
</dbReference>
<dbReference type="EC" id="2.3.1.20" evidence="4"/>
<evidence type="ECO:0000256" key="7">
    <source>
        <dbReference type="ARBA" id="ARBA00022798"/>
    </source>
</evidence>
<protein>
    <recommendedName>
        <fullName evidence="4">diacylglycerol O-acyltransferase</fullName>
        <ecNumber evidence="4">2.3.1.20</ecNumber>
    </recommendedName>
</protein>
<proteinExistence type="inferred from homology"/>
<feature type="region of interest" description="Disordered" evidence="11">
    <location>
        <begin position="488"/>
        <end position="507"/>
    </location>
</feature>
<dbReference type="NCBIfam" id="TIGR02946">
    <property type="entry name" value="acyl_WS_DGAT"/>
    <property type="match status" value="1"/>
</dbReference>
<comment type="catalytic activity">
    <reaction evidence="10">
        <text>an acyl-CoA + a 1,2-diacyl-sn-glycerol = a triacyl-sn-glycerol + CoA</text>
        <dbReference type="Rhea" id="RHEA:10868"/>
        <dbReference type="ChEBI" id="CHEBI:17815"/>
        <dbReference type="ChEBI" id="CHEBI:57287"/>
        <dbReference type="ChEBI" id="CHEBI:58342"/>
        <dbReference type="ChEBI" id="CHEBI:64615"/>
        <dbReference type="EC" id="2.3.1.20"/>
    </reaction>
</comment>
<keyword evidence="5" id="KW-0444">Lipid biosynthesis</keyword>
<dbReference type="EMBL" id="JAUUUU010000001">
    <property type="protein sequence ID" value="MDP1519488.1"/>
    <property type="molecule type" value="Genomic_DNA"/>
</dbReference>
<evidence type="ECO:0000256" key="10">
    <source>
        <dbReference type="ARBA" id="ARBA00048109"/>
    </source>
</evidence>
<dbReference type="RefSeq" id="WP_305169003.1">
    <property type="nucleotide sequence ID" value="NZ_JAUUUU010000001.1"/>
</dbReference>
<dbReference type="InterPro" id="IPR004255">
    <property type="entry name" value="O-acyltransferase_WSD1_N"/>
</dbReference>
<reference evidence="14" key="2">
    <citation type="submission" date="2023-08" db="EMBL/GenBank/DDBJ databases">
        <authorList>
            <person name="Luo J."/>
        </authorList>
    </citation>
    <scope>NUCLEOTIDE SEQUENCE</scope>
    <source>
        <strain evidence="14">DSM 25064</strain>
    </source>
</reference>
<keyword evidence="7" id="KW-0319">Glycerol metabolism</keyword>
<feature type="domain" description="O-acyltransferase WSD1-like N-terminal" evidence="12">
    <location>
        <begin position="4"/>
        <end position="276"/>
    </location>
</feature>
<keyword evidence="9" id="KW-0012">Acyltransferase</keyword>
<dbReference type="AlphaFoldDB" id="A0AAW8B0K1"/>
<evidence type="ECO:0000256" key="9">
    <source>
        <dbReference type="ARBA" id="ARBA00023315"/>
    </source>
</evidence>
<comment type="pathway">
    <text evidence="1">Glycerolipid metabolism; triacylglycerol biosynthesis.</text>
</comment>
<organism evidence="14 15">
    <name type="scientific">Porticoccus litoralis</name>
    <dbReference type="NCBI Taxonomy" id="434086"/>
    <lineage>
        <taxon>Bacteria</taxon>
        <taxon>Pseudomonadati</taxon>
        <taxon>Pseudomonadota</taxon>
        <taxon>Gammaproteobacteria</taxon>
        <taxon>Cellvibrionales</taxon>
        <taxon>Porticoccaceae</taxon>
        <taxon>Porticoccus</taxon>
    </lineage>
</organism>
<dbReference type="GO" id="GO:0004144">
    <property type="term" value="F:diacylglycerol O-acyltransferase activity"/>
    <property type="evidence" value="ECO:0007669"/>
    <property type="project" value="UniProtKB-EC"/>
</dbReference>
<accession>A0AAW8B0K1</accession>
<dbReference type="PANTHER" id="PTHR31650">
    <property type="entry name" value="O-ACYLTRANSFERASE (WSD1-LIKE) FAMILY PROTEIN"/>
    <property type="match status" value="1"/>
</dbReference>
<dbReference type="PANTHER" id="PTHR31650:SF1">
    <property type="entry name" value="WAX ESTER SYNTHASE_DIACYLGLYCEROL ACYLTRANSFERASE 4-RELATED"/>
    <property type="match status" value="1"/>
</dbReference>
<sequence length="507" mass="56653">MKQLNGQDAVYLYAETPSTPGHLGLLYIYDQSTAPGKQVRFKSILGHIRERLHISHVFRSKLMRMPFDIDHPYWVDDENFDLEYHVRHLALPKPGDWRQFSILVSRLHSRPLDMSKPLWETYVIEGLDNISWLPKGSFAVFTKVHHCAMDGAAVIDLASRFHDKTPEPDVGIGEQAWTPEPKPPVKDLIVNTLLNNYKHSFETGFDMINAIPSIGKRLLAKARNRDMEPEATIVRPETRFNNDHVSPHRVFGGVEWNFEELKLIKNAVRGATINDVLLALCGGALHYYLQDKDELPFHSLRAIVPVRQDTKGKPNAETMAVMTPPIHSQVADPLERLEAIQWDTSTSAALENAHGAKDMTDITKHMPSFTLALGIGVATHSHLSRKTLAAIGNCVLTNVPGPQMPLYMRGAKLLYVSALAPLVEGLTLMFNAVSYNGRISVSFQSDRDALPDPEFMEACWERSFAELKCAAANQCEGAEGEVIHKVRIPKTAKRTPGGSRGRPRKAG</sequence>
<evidence type="ECO:0000259" key="13">
    <source>
        <dbReference type="Pfam" id="PF06974"/>
    </source>
</evidence>
<reference evidence="14" key="1">
    <citation type="journal article" date="2010" name="Int. J. Syst. Evol. Microbiol.">
        <title>Porticoccus litoralis gen. nov., sp. nov., a gammaproteobacterium isolated from the Yellow Sea.</title>
        <authorList>
            <person name="Oh H.M."/>
            <person name="Kim H."/>
            <person name="Kim K.M."/>
            <person name="Min G.S."/>
            <person name="Cho J.C."/>
        </authorList>
    </citation>
    <scope>NUCLEOTIDE SEQUENCE</scope>
    <source>
        <strain evidence="14">DSM 25064</strain>
    </source>
</reference>
<dbReference type="Pfam" id="PF06974">
    <property type="entry name" value="WS_DGAT_C"/>
    <property type="match status" value="1"/>
</dbReference>
<comment type="pathway">
    <text evidence="2">Lipid metabolism.</text>
</comment>
<dbReference type="Proteomes" id="UP001178354">
    <property type="component" value="Unassembled WGS sequence"/>
</dbReference>